<dbReference type="Proteomes" id="UP000597206">
    <property type="component" value="Unassembled WGS sequence"/>
</dbReference>
<accession>A0ABS0GBS3</accession>
<evidence type="ECO:0000259" key="1">
    <source>
        <dbReference type="Pfam" id="PF21758"/>
    </source>
</evidence>
<name>A0ABS0GBS3_9VIBR</name>
<reference evidence="2 3" key="1">
    <citation type="submission" date="2020-11" db="EMBL/GenBank/DDBJ databases">
        <title>Vibrio nitrifigilis sp. nov., a marine nitrogen-fixing bacterium isolated from the lagoon sediment of an islet inside an atoll.</title>
        <authorList>
            <person name="Wang L.-T."/>
            <person name="Shieh W.Y."/>
        </authorList>
    </citation>
    <scope>NUCLEOTIDE SEQUENCE [LARGE SCALE GENOMIC DNA]</scope>
    <source>
        <strain evidence="2 3">NFV-1</strain>
    </source>
</reference>
<gene>
    <name evidence="2" type="ORF">I1A42_04715</name>
</gene>
<proteinExistence type="predicted"/>
<comment type="caution">
    <text evidence="2">The sequence shown here is derived from an EMBL/GenBank/DDBJ whole genome shotgun (WGS) entry which is preliminary data.</text>
</comment>
<evidence type="ECO:0000313" key="2">
    <source>
        <dbReference type="EMBL" id="MBF8999863.1"/>
    </source>
</evidence>
<feature type="domain" description="Prenylated flavin chaperone LpdD-like" evidence="1">
    <location>
        <begin position="10"/>
        <end position="119"/>
    </location>
</feature>
<dbReference type="InterPro" id="IPR048844">
    <property type="entry name" value="LpdD_chaperone-like"/>
</dbReference>
<organism evidence="2 3">
    <name type="scientific">Vibrio nitrifigilis</name>
    <dbReference type="NCBI Taxonomy" id="2789781"/>
    <lineage>
        <taxon>Bacteria</taxon>
        <taxon>Pseudomonadati</taxon>
        <taxon>Pseudomonadota</taxon>
        <taxon>Gammaproteobacteria</taxon>
        <taxon>Vibrionales</taxon>
        <taxon>Vibrionaceae</taxon>
        <taxon>Vibrio</taxon>
    </lineage>
</organism>
<protein>
    <recommendedName>
        <fullName evidence="1">Prenylated flavin chaperone LpdD-like domain-containing protein</fullName>
    </recommendedName>
</protein>
<sequence>MITLTETLTDITVTLQLIEAGPDYCVVIYGGECPHIGAVAMAQPRPSLQDSTQTSASVSVLTVMGHKEDLLAHSIALRLASHLNAVVCVTCGIHIDDAHPDQIKVIQKLVNKLIEKLIAI</sequence>
<dbReference type="RefSeq" id="WP_196122791.1">
    <property type="nucleotide sequence ID" value="NZ_JADPMR010000001.1"/>
</dbReference>
<dbReference type="Pfam" id="PF21758">
    <property type="entry name" value="PAC_bac"/>
    <property type="match status" value="1"/>
</dbReference>
<dbReference type="EMBL" id="JADPMR010000001">
    <property type="protein sequence ID" value="MBF8999863.1"/>
    <property type="molecule type" value="Genomic_DNA"/>
</dbReference>
<evidence type="ECO:0000313" key="3">
    <source>
        <dbReference type="Proteomes" id="UP000597206"/>
    </source>
</evidence>
<keyword evidence="3" id="KW-1185">Reference proteome</keyword>